<dbReference type="Proteomes" id="UP000001055">
    <property type="component" value="Unassembled WGS sequence"/>
</dbReference>
<feature type="compositionally biased region" description="Polar residues" evidence="1">
    <location>
        <begin position="100"/>
        <end position="109"/>
    </location>
</feature>
<dbReference type="GeneID" id="5968971"/>
<dbReference type="OMA" id="WETGFGD"/>
<feature type="compositionally biased region" description="Polar residues" evidence="1">
    <location>
        <begin position="727"/>
        <end position="738"/>
    </location>
</feature>
<dbReference type="AlphaFoldDB" id="Q0V3C6"/>
<proteinExistence type="predicted"/>
<feature type="region of interest" description="Disordered" evidence="1">
    <location>
        <begin position="719"/>
        <end position="831"/>
    </location>
</feature>
<evidence type="ECO:0000313" key="2">
    <source>
        <dbReference type="EMBL" id="EAT91137.1"/>
    </source>
</evidence>
<accession>Q0V3C6</accession>
<reference evidence="3" key="1">
    <citation type="journal article" date="2007" name="Plant Cell">
        <title>Dothideomycete-plant interactions illuminated by genome sequencing and EST analysis of the wheat pathogen Stagonospora nodorum.</title>
        <authorList>
            <person name="Hane J.K."/>
            <person name="Lowe R.G."/>
            <person name="Solomon P.S."/>
            <person name="Tan K.C."/>
            <person name="Schoch C.L."/>
            <person name="Spatafora J.W."/>
            <person name="Crous P.W."/>
            <person name="Kodira C."/>
            <person name="Birren B.W."/>
            <person name="Galagan J.E."/>
            <person name="Torriani S.F."/>
            <person name="McDonald B.A."/>
            <person name="Oliver R.P."/>
        </authorList>
    </citation>
    <scope>NUCLEOTIDE SEQUENCE [LARGE SCALE GENOMIC DNA]</scope>
    <source>
        <strain evidence="3">SN15 / ATCC MYA-4574 / FGSC 10173</strain>
    </source>
</reference>
<feature type="compositionally biased region" description="Pro residues" evidence="1">
    <location>
        <begin position="771"/>
        <end position="787"/>
    </location>
</feature>
<dbReference type="KEGG" id="pno:SNOG_01488"/>
<feature type="region of interest" description="Disordered" evidence="1">
    <location>
        <begin position="487"/>
        <end position="538"/>
    </location>
</feature>
<dbReference type="HOGENOM" id="CLU_318342_0_0_1"/>
<protein>
    <submittedName>
        <fullName evidence="2">Uncharacterized protein</fullName>
    </submittedName>
</protein>
<feature type="region of interest" description="Disordered" evidence="1">
    <location>
        <begin position="132"/>
        <end position="155"/>
    </location>
</feature>
<organism evidence="2 3">
    <name type="scientific">Phaeosphaeria nodorum (strain SN15 / ATCC MYA-4574 / FGSC 10173)</name>
    <name type="common">Glume blotch fungus</name>
    <name type="synonym">Parastagonospora nodorum</name>
    <dbReference type="NCBI Taxonomy" id="321614"/>
    <lineage>
        <taxon>Eukaryota</taxon>
        <taxon>Fungi</taxon>
        <taxon>Dikarya</taxon>
        <taxon>Ascomycota</taxon>
        <taxon>Pezizomycotina</taxon>
        <taxon>Dothideomycetes</taxon>
        <taxon>Pleosporomycetidae</taxon>
        <taxon>Pleosporales</taxon>
        <taxon>Pleosporineae</taxon>
        <taxon>Phaeosphaeriaceae</taxon>
        <taxon>Parastagonospora</taxon>
    </lineage>
</organism>
<feature type="compositionally biased region" description="Low complexity" evidence="1">
    <location>
        <begin position="44"/>
        <end position="83"/>
    </location>
</feature>
<feature type="compositionally biased region" description="Acidic residues" evidence="1">
    <location>
        <begin position="744"/>
        <end position="761"/>
    </location>
</feature>
<feature type="region of interest" description="Disordered" evidence="1">
    <location>
        <begin position="681"/>
        <end position="701"/>
    </location>
</feature>
<feature type="region of interest" description="Disordered" evidence="1">
    <location>
        <begin position="1"/>
        <end position="114"/>
    </location>
</feature>
<feature type="compositionally biased region" description="Polar residues" evidence="1">
    <location>
        <begin position="442"/>
        <end position="456"/>
    </location>
</feature>
<evidence type="ECO:0000256" key="1">
    <source>
        <dbReference type="SAM" id="MobiDB-lite"/>
    </source>
</evidence>
<feature type="compositionally biased region" description="Low complexity" evidence="1">
    <location>
        <begin position="791"/>
        <end position="805"/>
    </location>
</feature>
<gene>
    <name evidence="2" type="ORF">SNOG_01488</name>
</gene>
<dbReference type="RefSeq" id="XP_001792126.1">
    <property type="nucleotide sequence ID" value="XM_001792074.1"/>
</dbReference>
<dbReference type="InParanoid" id="Q0V3C6"/>
<feature type="compositionally biased region" description="Polar residues" evidence="1">
    <location>
        <begin position="687"/>
        <end position="699"/>
    </location>
</feature>
<evidence type="ECO:0000313" key="3">
    <source>
        <dbReference type="Proteomes" id="UP000001055"/>
    </source>
</evidence>
<dbReference type="VEuPathDB" id="FungiDB:JI435_014880"/>
<feature type="compositionally biased region" description="Low complexity" evidence="1">
    <location>
        <begin position="10"/>
        <end position="22"/>
    </location>
</feature>
<feature type="compositionally biased region" description="Basic and acidic residues" evidence="1">
    <location>
        <begin position="806"/>
        <end position="815"/>
    </location>
</feature>
<sequence>MVVTRRKAAEPAQQSHAAPAASTEQEVDEAPVTVKKTSRRKVTARTPSAAKTAAPTVTTTKATAVATTTTSKSVAATTTMAAVRRTRSKQTDSPLKSLEDIQQQASASSAKDPVVKATPLKTKRKYGASHYDKIGRSATPEQPATPAQDESNDDEGIFFTQSNQRKSLSLIYPTPPPIHAPNGAVNDSDAVGQQNDSVAVPEHIDSVAVPEHINSVAVSKHIESVPVGSSPRLNDSFAFLNDDAYMHEAFTCHQDDTATFSEGNPVTPHRESASPHDEPGSPYVSPSPSTYATHVPTWVRVSADVDTKFVSYPQFTGHVSTDTPLEAQLREENYYLREQLKAVQARNFRLQGDNIELKGYKWARDSEIARLKHCLPPSPPTYLPQSYWSPANEVRLEIETFGMNDRYGEGNAEAFDLLDHVTTSAQETHTISPDSDDESDVEMQSSQRPEQQTTESETARKAAEATPVRTISKPSFLTRSISAIKSRIGWSTPTPAQPSPAPSSTSRAPPPDSFTELLSTPPTPVGERRQVRPRKQKRNLMLQLLTKGVEPGDMAKAQEWAKHMIPTLKNYLDFPVMRQRLEKPVRLQDLEQLPSSKPWESGFGDPLGHLDDEDIVPVWAVVLEIISEQEQPMKKRMKASHEVSMGLDDTLSLNDMDRATEPLHDSHGHSASLMDLHPRRSVEPSPIFTSSPPHQSGSNIFKELRGHGASAEFQADEHEMVEEATKEATNTHNPSQGSFGLDYGSEESEDESTILEGETSDADNTASPLWTQPPPPAPVPAHAPLPGGPAAGTPAAAEAPSATTEQPKDEIERQRQKLMKHTPAKPSRLREAFVPSPSVLSDAGNPSFLTGTPLVPTNMFDDMPDAEDLDLTSEDWAGVHALTNSDEWKAAAATNVWPDPTYTYASEEEELSPV</sequence>
<name>Q0V3C6_PHANO</name>
<dbReference type="eggNOG" id="ENOG502T615">
    <property type="taxonomic scope" value="Eukaryota"/>
</dbReference>
<feature type="region of interest" description="Disordered" evidence="1">
    <location>
        <begin position="425"/>
        <end position="474"/>
    </location>
</feature>
<feature type="region of interest" description="Disordered" evidence="1">
    <location>
        <begin position="257"/>
        <end position="288"/>
    </location>
</feature>
<feature type="compositionally biased region" description="Basic and acidic residues" evidence="1">
    <location>
        <begin position="268"/>
        <end position="279"/>
    </location>
</feature>
<dbReference type="EMBL" id="CH445326">
    <property type="protein sequence ID" value="EAT91137.1"/>
    <property type="molecule type" value="Genomic_DNA"/>
</dbReference>